<proteinExistence type="predicted"/>
<sequence>MGGSMNGSTGWSLFIHAFFINLSLPVLRRKSTSGTRNLPLFSWIGTRTSILNKWTPKMMWTRRTWNSTSMGKSSLMSVASLGLSTLW</sequence>
<name>A0ACC0NNQ3_RHOML</name>
<gene>
    <name evidence="1" type="ORF">RHMOL_Rhmol05G0139100</name>
</gene>
<protein>
    <submittedName>
        <fullName evidence="1">Uncharacterized protein</fullName>
    </submittedName>
</protein>
<dbReference type="EMBL" id="CM046392">
    <property type="protein sequence ID" value="KAI8554992.1"/>
    <property type="molecule type" value="Genomic_DNA"/>
</dbReference>
<comment type="caution">
    <text evidence="1">The sequence shown here is derived from an EMBL/GenBank/DDBJ whole genome shotgun (WGS) entry which is preliminary data.</text>
</comment>
<reference evidence="1" key="1">
    <citation type="submission" date="2022-02" db="EMBL/GenBank/DDBJ databases">
        <title>Plant Genome Project.</title>
        <authorList>
            <person name="Zhang R.-G."/>
        </authorList>
    </citation>
    <scope>NUCLEOTIDE SEQUENCE</scope>
    <source>
        <strain evidence="1">AT1</strain>
    </source>
</reference>
<organism evidence="1 2">
    <name type="scientific">Rhododendron molle</name>
    <name type="common">Chinese azalea</name>
    <name type="synonym">Azalea mollis</name>
    <dbReference type="NCBI Taxonomy" id="49168"/>
    <lineage>
        <taxon>Eukaryota</taxon>
        <taxon>Viridiplantae</taxon>
        <taxon>Streptophyta</taxon>
        <taxon>Embryophyta</taxon>
        <taxon>Tracheophyta</taxon>
        <taxon>Spermatophyta</taxon>
        <taxon>Magnoliopsida</taxon>
        <taxon>eudicotyledons</taxon>
        <taxon>Gunneridae</taxon>
        <taxon>Pentapetalae</taxon>
        <taxon>asterids</taxon>
        <taxon>Ericales</taxon>
        <taxon>Ericaceae</taxon>
        <taxon>Ericoideae</taxon>
        <taxon>Rhodoreae</taxon>
        <taxon>Rhododendron</taxon>
    </lineage>
</organism>
<keyword evidence="2" id="KW-1185">Reference proteome</keyword>
<dbReference type="Proteomes" id="UP001062846">
    <property type="component" value="Chromosome 5"/>
</dbReference>
<evidence type="ECO:0000313" key="2">
    <source>
        <dbReference type="Proteomes" id="UP001062846"/>
    </source>
</evidence>
<evidence type="ECO:0000313" key="1">
    <source>
        <dbReference type="EMBL" id="KAI8554992.1"/>
    </source>
</evidence>
<accession>A0ACC0NNQ3</accession>